<accession>A0AAD6BVE1</accession>
<dbReference type="GO" id="GO:0001731">
    <property type="term" value="P:formation of translation preinitiation complex"/>
    <property type="evidence" value="ECO:0007669"/>
    <property type="project" value="TreeGrafter"/>
</dbReference>
<dbReference type="PIRSF" id="PIRSF005067">
    <property type="entry name" value="Tma_RNA-bind_prd"/>
    <property type="match status" value="1"/>
</dbReference>
<dbReference type="Gene3D" id="3.10.400.20">
    <property type="match status" value="1"/>
</dbReference>
<dbReference type="GO" id="GO:0003723">
    <property type="term" value="F:RNA binding"/>
    <property type="evidence" value="ECO:0007669"/>
    <property type="project" value="InterPro"/>
</dbReference>
<dbReference type="AlphaFoldDB" id="A0AAD6BVE1"/>
<feature type="region of interest" description="Disordered" evidence="4">
    <location>
        <begin position="60"/>
        <end position="113"/>
    </location>
</feature>
<keyword evidence="7" id="KW-1185">Reference proteome</keyword>
<evidence type="ECO:0000256" key="4">
    <source>
        <dbReference type="SAM" id="MobiDB-lite"/>
    </source>
</evidence>
<dbReference type="NCBIfam" id="TIGR00451">
    <property type="entry name" value="unchar_dom_2"/>
    <property type="match status" value="1"/>
</dbReference>
<sequence length="237" mass="25914">MSCSIPPSNRSKVKSSAARALRQKLLETYPGFEPYIEEIMPKKASLEAVKLYALLPLPSTSNPHPRLPSTPQNYVQRCHPPAPTPQEHKLNPQNKDKPETNTPSNTPSPERATLYTIDSTPLFFQRFDDPPIPHLRLLHAYPTALPTIQIDRGAIRFVLSGATLMAPGLTSPGGRLPDAEHALEAGQVVAIKAEGKEEICLVGALKVGTEEMKSKGKGVVMDEGHYLGDGLWTLQLD</sequence>
<dbReference type="PROSITE" id="PS50890">
    <property type="entry name" value="PUA"/>
    <property type="match status" value="1"/>
</dbReference>
<dbReference type="GO" id="GO:0005737">
    <property type="term" value="C:cytoplasm"/>
    <property type="evidence" value="ECO:0007669"/>
    <property type="project" value="UniProtKB-SubCell"/>
</dbReference>
<evidence type="ECO:0000256" key="2">
    <source>
        <dbReference type="ARBA" id="ARBA00022490"/>
    </source>
</evidence>
<feature type="domain" description="PUA" evidence="5">
    <location>
        <begin position="146"/>
        <end position="228"/>
    </location>
</feature>
<comment type="similarity">
    <text evidence="3">Belongs to the TMA20 family.</text>
</comment>
<reference evidence="6" key="1">
    <citation type="submission" date="2022-12" db="EMBL/GenBank/DDBJ databases">
        <authorList>
            <person name="Petersen C."/>
        </authorList>
    </citation>
    <scope>NUCLEOTIDE SEQUENCE</scope>
    <source>
        <strain evidence="6">IBT 16125</strain>
    </source>
</reference>
<dbReference type="InterPro" id="IPR015947">
    <property type="entry name" value="PUA-like_sf"/>
</dbReference>
<dbReference type="InterPro" id="IPR002478">
    <property type="entry name" value="PUA"/>
</dbReference>
<keyword evidence="2 3" id="KW-0963">Cytoplasm</keyword>
<dbReference type="PANTHER" id="PTHR22798">
    <property type="entry name" value="MCT-1 PROTEIN"/>
    <property type="match status" value="1"/>
</dbReference>
<dbReference type="Proteomes" id="UP001213681">
    <property type="component" value="Unassembled WGS sequence"/>
</dbReference>
<dbReference type="CDD" id="cd21155">
    <property type="entry name" value="PUA_MCTS-1-like"/>
    <property type="match status" value="1"/>
</dbReference>
<dbReference type="RefSeq" id="XP_056759917.1">
    <property type="nucleotide sequence ID" value="XM_056915163.1"/>
</dbReference>
<organism evidence="6 7">
    <name type="scientific">Penicillium daleae</name>
    <dbReference type="NCBI Taxonomy" id="63821"/>
    <lineage>
        <taxon>Eukaryota</taxon>
        <taxon>Fungi</taxon>
        <taxon>Dikarya</taxon>
        <taxon>Ascomycota</taxon>
        <taxon>Pezizomycotina</taxon>
        <taxon>Eurotiomycetes</taxon>
        <taxon>Eurotiomycetidae</taxon>
        <taxon>Eurotiales</taxon>
        <taxon>Aspergillaceae</taxon>
        <taxon>Penicillium</taxon>
    </lineage>
</organism>
<proteinExistence type="inferred from homology"/>
<dbReference type="InterPro" id="IPR041366">
    <property type="entry name" value="Pre-PUA"/>
</dbReference>
<comment type="caution">
    <text evidence="6">The sequence shown here is derived from an EMBL/GenBank/DDBJ whole genome shotgun (WGS) entry which is preliminary data.</text>
</comment>
<gene>
    <name evidence="6" type="ORF">N7458_011781</name>
</gene>
<comment type="subcellular location">
    <subcellularLocation>
        <location evidence="1 3">Cytoplasm</location>
    </subcellularLocation>
</comment>
<name>A0AAD6BVE1_9EURO</name>
<feature type="compositionally biased region" description="Polar residues" evidence="4">
    <location>
        <begin position="60"/>
        <end position="75"/>
    </location>
</feature>
<dbReference type="SMART" id="SM00359">
    <property type="entry name" value="PUA"/>
    <property type="match status" value="1"/>
</dbReference>
<comment type="function">
    <text evidence="3">Involved in translation.</text>
</comment>
<evidence type="ECO:0000313" key="6">
    <source>
        <dbReference type="EMBL" id="KAJ5432625.1"/>
    </source>
</evidence>
<evidence type="ECO:0000256" key="1">
    <source>
        <dbReference type="ARBA" id="ARBA00004496"/>
    </source>
</evidence>
<dbReference type="Pfam" id="PF17832">
    <property type="entry name" value="Pre-PUA"/>
    <property type="match status" value="2"/>
</dbReference>
<dbReference type="GeneID" id="81605406"/>
<dbReference type="Pfam" id="PF01472">
    <property type="entry name" value="PUA"/>
    <property type="match status" value="1"/>
</dbReference>
<dbReference type="InterPro" id="IPR004521">
    <property type="entry name" value="Uncharacterised_CHP00451"/>
</dbReference>
<dbReference type="EMBL" id="JAPVEA010000009">
    <property type="protein sequence ID" value="KAJ5432625.1"/>
    <property type="molecule type" value="Genomic_DNA"/>
</dbReference>
<feature type="compositionally biased region" description="Basic and acidic residues" evidence="4">
    <location>
        <begin position="86"/>
        <end position="99"/>
    </location>
</feature>
<evidence type="ECO:0000313" key="7">
    <source>
        <dbReference type="Proteomes" id="UP001213681"/>
    </source>
</evidence>
<dbReference type="PANTHER" id="PTHR22798:SF0">
    <property type="entry name" value="MALIGNANT T-CELL-AMPLIFIED SEQUENCE 1"/>
    <property type="match status" value="1"/>
</dbReference>
<feature type="compositionally biased region" description="Low complexity" evidence="4">
    <location>
        <begin position="100"/>
        <end position="110"/>
    </location>
</feature>
<reference evidence="6" key="2">
    <citation type="journal article" date="2023" name="IMA Fungus">
        <title>Comparative genomic study of the Penicillium genus elucidates a diverse pangenome and 15 lateral gene transfer events.</title>
        <authorList>
            <person name="Petersen C."/>
            <person name="Sorensen T."/>
            <person name="Nielsen M.R."/>
            <person name="Sondergaard T.E."/>
            <person name="Sorensen J.L."/>
            <person name="Fitzpatrick D.A."/>
            <person name="Frisvad J.C."/>
            <person name="Nielsen K.L."/>
        </authorList>
    </citation>
    <scope>NUCLEOTIDE SEQUENCE</scope>
    <source>
        <strain evidence="6">IBT 16125</strain>
    </source>
</reference>
<protein>
    <recommendedName>
        <fullName evidence="3">Translation machinery-associated protein 20</fullName>
    </recommendedName>
</protein>
<evidence type="ECO:0000259" key="5">
    <source>
        <dbReference type="SMART" id="SM00359"/>
    </source>
</evidence>
<dbReference type="SUPFAM" id="SSF88697">
    <property type="entry name" value="PUA domain-like"/>
    <property type="match status" value="1"/>
</dbReference>
<evidence type="ECO:0000256" key="3">
    <source>
        <dbReference type="PIRNR" id="PIRNR005067"/>
    </source>
</evidence>
<dbReference type="InterPro" id="IPR016437">
    <property type="entry name" value="MCT-1/Tma20"/>
</dbReference>